<organism evidence="1">
    <name type="scientific">Prevotella sp. GTC17253</name>
    <dbReference type="NCBI Taxonomy" id="3236793"/>
    <lineage>
        <taxon>Bacteria</taxon>
        <taxon>Pseudomonadati</taxon>
        <taxon>Bacteroidota</taxon>
        <taxon>Bacteroidia</taxon>
        <taxon>Bacteroidales</taxon>
        <taxon>Prevotellaceae</taxon>
        <taxon>Prevotella</taxon>
    </lineage>
</organism>
<dbReference type="EMBL" id="AP035785">
    <property type="protein sequence ID" value="BFO70788.1"/>
    <property type="molecule type" value="Genomic_DNA"/>
</dbReference>
<accession>A0AB33IML2</accession>
<evidence type="ECO:0000313" key="1">
    <source>
        <dbReference type="EMBL" id="BFO70788.1"/>
    </source>
</evidence>
<sequence>MSRIGNAGQDRDRSQTIEAVTFLTDAILVRKNDIPLEEMCNEDGEFLNHYQEQFNRLYDRIENILLNMNKQNQKTR</sequence>
<gene>
    <name evidence="1" type="ORF">GTC17253_07540</name>
</gene>
<name>A0AB33IML2_9BACT</name>
<reference evidence="1" key="1">
    <citation type="submission" date="2024-07" db="EMBL/GenBank/DDBJ databases">
        <title>Complete genome sequence of Prevotella sp. YM-2024 GTC17253.</title>
        <authorList>
            <person name="Hayashi M."/>
            <person name="Muto Y."/>
            <person name="Tanaka K."/>
            <person name="Niwa H."/>
        </authorList>
    </citation>
    <scope>NUCLEOTIDE SEQUENCE</scope>
    <source>
        <strain evidence="1">GTC17253</strain>
    </source>
</reference>
<dbReference type="AlphaFoldDB" id="A0AB33IML2"/>
<protein>
    <recommendedName>
        <fullName evidence="2">RteC protein</fullName>
    </recommendedName>
</protein>
<proteinExistence type="predicted"/>
<evidence type="ECO:0008006" key="2">
    <source>
        <dbReference type="Google" id="ProtNLM"/>
    </source>
</evidence>